<dbReference type="CDD" id="cd01109">
    <property type="entry name" value="HTH_YyaN"/>
    <property type="match status" value="1"/>
</dbReference>
<evidence type="ECO:0000256" key="4">
    <source>
        <dbReference type="ARBA" id="ARBA00023163"/>
    </source>
</evidence>
<dbReference type="Proteomes" id="UP000094578">
    <property type="component" value="Unassembled WGS sequence"/>
</dbReference>
<dbReference type="PANTHER" id="PTHR30204:SF69">
    <property type="entry name" value="MERR-FAMILY TRANSCRIPTIONAL REGULATOR"/>
    <property type="match status" value="1"/>
</dbReference>
<protein>
    <submittedName>
        <fullName evidence="6">PreQ(1) synthase</fullName>
        <ecNumber evidence="6">1.7.1.13</ecNumber>
    </submittedName>
</protein>
<dbReference type="STRING" id="1886670.PTI45_01180"/>
<dbReference type="GO" id="GO:0003700">
    <property type="term" value="F:DNA-binding transcription factor activity"/>
    <property type="evidence" value="ECO:0007669"/>
    <property type="project" value="InterPro"/>
</dbReference>
<accession>A0A1E3L6F8</accession>
<sequence>MDTLYSIQQITEITGLSAHTLRYYEKIGLVQDIYRDAKGYRQYTETDILWLDFLIRLKETGMPIREMKKFADLRSEGETTVSLRKELLEHHYQYVQSQIRQQQHHLAKIVDKVQYYATLEEQAKQN</sequence>
<name>A0A1E3L6F8_9BACL</name>
<dbReference type="InterPro" id="IPR047057">
    <property type="entry name" value="MerR_fam"/>
</dbReference>
<gene>
    <name evidence="6" type="primary">queF</name>
    <name evidence="6" type="ORF">PTI45_01180</name>
</gene>
<dbReference type="GO" id="GO:0003677">
    <property type="term" value="F:DNA binding"/>
    <property type="evidence" value="ECO:0007669"/>
    <property type="project" value="UniProtKB-KW"/>
</dbReference>
<keyword evidence="7" id="KW-1185">Reference proteome</keyword>
<dbReference type="Gene3D" id="1.10.1660.10">
    <property type="match status" value="1"/>
</dbReference>
<evidence type="ECO:0000256" key="2">
    <source>
        <dbReference type="ARBA" id="ARBA00023015"/>
    </source>
</evidence>
<dbReference type="EC" id="1.7.1.13" evidence="6"/>
<dbReference type="PANTHER" id="PTHR30204">
    <property type="entry name" value="REDOX-CYCLING DRUG-SENSING TRANSCRIPTIONAL ACTIVATOR SOXR"/>
    <property type="match status" value="1"/>
</dbReference>
<keyword evidence="2" id="KW-0805">Transcription regulation</keyword>
<dbReference type="InterPro" id="IPR000551">
    <property type="entry name" value="MerR-type_HTH_dom"/>
</dbReference>
<dbReference type="SMART" id="SM00422">
    <property type="entry name" value="HTH_MERR"/>
    <property type="match status" value="1"/>
</dbReference>
<keyword evidence="6" id="KW-0560">Oxidoreductase</keyword>
<evidence type="ECO:0000259" key="5">
    <source>
        <dbReference type="PROSITE" id="PS50937"/>
    </source>
</evidence>
<keyword evidence="4" id="KW-0804">Transcription</keyword>
<keyword evidence="1" id="KW-0678">Repressor</keyword>
<evidence type="ECO:0000256" key="1">
    <source>
        <dbReference type="ARBA" id="ARBA00022491"/>
    </source>
</evidence>
<organism evidence="6 7">
    <name type="scientific">Paenibacillus nuruki</name>
    <dbReference type="NCBI Taxonomy" id="1886670"/>
    <lineage>
        <taxon>Bacteria</taxon>
        <taxon>Bacillati</taxon>
        <taxon>Bacillota</taxon>
        <taxon>Bacilli</taxon>
        <taxon>Bacillales</taxon>
        <taxon>Paenibacillaceae</taxon>
        <taxon>Paenibacillus</taxon>
    </lineage>
</organism>
<dbReference type="EMBL" id="MDER01000031">
    <property type="protein sequence ID" value="ODP29171.1"/>
    <property type="molecule type" value="Genomic_DNA"/>
</dbReference>
<dbReference type="InterPro" id="IPR009061">
    <property type="entry name" value="DNA-bd_dom_put_sf"/>
</dbReference>
<dbReference type="PRINTS" id="PR00040">
    <property type="entry name" value="HTHMERR"/>
</dbReference>
<proteinExistence type="predicted"/>
<comment type="caution">
    <text evidence="6">The sequence shown here is derived from an EMBL/GenBank/DDBJ whole genome shotgun (WGS) entry which is preliminary data.</text>
</comment>
<feature type="domain" description="HTH merR-type" evidence="5">
    <location>
        <begin position="4"/>
        <end position="73"/>
    </location>
</feature>
<dbReference type="RefSeq" id="WP_069326634.1">
    <property type="nucleotide sequence ID" value="NZ_MDER01000031.1"/>
</dbReference>
<reference evidence="6 7" key="1">
    <citation type="submission" date="2016-08" db="EMBL/GenBank/DDBJ databases">
        <title>Genome sequencing of Paenibacillus sp. TI45-13ar, isolated from Korean traditional nuruk.</title>
        <authorList>
            <person name="Kim S.-J."/>
        </authorList>
    </citation>
    <scope>NUCLEOTIDE SEQUENCE [LARGE SCALE GENOMIC DNA]</scope>
    <source>
        <strain evidence="6 7">TI45-13ar</strain>
    </source>
</reference>
<evidence type="ECO:0000313" key="7">
    <source>
        <dbReference type="Proteomes" id="UP000094578"/>
    </source>
</evidence>
<evidence type="ECO:0000256" key="3">
    <source>
        <dbReference type="ARBA" id="ARBA00023125"/>
    </source>
</evidence>
<dbReference type="SUPFAM" id="SSF46955">
    <property type="entry name" value="Putative DNA-binding domain"/>
    <property type="match status" value="1"/>
</dbReference>
<dbReference type="Pfam" id="PF13411">
    <property type="entry name" value="MerR_1"/>
    <property type="match status" value="1"/>
</dbReference>
<dbReference type="GO" id="GO:0033739">
    <property type="term" value="F:preQ1 synthase activity"/>
    <property type="evidence" value="ECO:0007669"/>
    <property type="project" value="UniProtKB-EC"/>
</dbReference>
<evidence type="ECO:0000313" key="6">
    <source>
        <dbReference type="EMBL" id="ODP29171.1"/>
    </source>
</evidence>
<dbReference type="PROSITE" id="PS50937">
    <property type="entry name" value="HTH_MERR_2"/>
    <property type="match status" value="1"/>
</dbReference>
<dbReference type="AlphaFoldDB" id="A0A1E3L6F8"/>
<dbReference type="PATRIC" id="fig|1886670.3.peg.1204"/>
<keyword evidence="3" id="KW-0238">DNA-binding</keyword>